<feature type="domain" description="Protein kinase" evidence="5">
    <location>
        <begin position="276"/>
        <end position="579"/>
    </location>
</feature>
<evidence type="ECO:0000313" key="8">
    <source>
        <dbReference type="Proteomes" id="UP000663760"/>
    </source>
</evidence>
<dbReference type="Gene3D" id="1.25.40.430">
    <property type="match status" value="1"/>
</dbReference>
<evidence type="ECO:0000256" key="4">
    <source>
        <dbReference type="ARBA" id="ARBA00023328"/>
    </source>
</evidence>
<evidence type="ECO:0000256" key="1">
    <source>
        <dbReference type="ARBA" id="ARBA00004629"/>
    </source>
</evidence>
<dbReference type="PANTHER" id="PTHR14030">
    <property type="entry name" value="MITOTIC CHECKPOINT SERINE/THREONINE-PROTEIN KINASE BUB1"/>
    <property type="match status" value="1"/>
</dbReference>
<dbReference type="OrthoDB" id="248495at2759"/>
<keyword evidence="8" id="KW-1185">Reference proteome</keyword>
<dbReference type="InterPro" id="IPR015661">
    <property type="entry name" value="Bub1/Mad3"/>
</dbReference>
<dbReference type="Pfam" id="PF08311">
    <property type="entry name" value="Mad3_BUB1_I"/>
    <property type="match status" value="1"/>
</dbReference>
<dbReference type="PROSITE" id="PS50011">
    <property type="entry name" value="PROTEIN_KINASE_DOM"/>
    <property type="match status" value="1"/>
</dbReference>
<evidence type="ECO:0000259" key="6">
    <source>
        <dbReference type="PROSITE" id="PS51489"/>
    </source>
</evidence>
<keyword evidence="4" id="KW-0137">Centromere</keyword>
<dbReference type="Proteomes" id="UP000663760">
    <property type="component" value="Chromosome 15"/>
</dbReference>
<name>A0A7I8LIW5_SPIIN</name>
<dbReference type="GO" id="GO:0051754">
    <property type="term" value="P:meiotic sister chromatid cohesion, centromeric"/>
    <property type="evidence" value="ECO:0007669"/>
    <property type="project" value="TreeGrafter"/>
</dbReference>
<comment type="subcellular location">
    <subcellularLocation>
        <location evidence="1">Chromosome</location>
        <location evidence="1">Centromere</location>
        <location evidence="1">Kinetochore</location>
    </subcellularLocation>
</comment>
<gene>
    <name evidence="7" type="ORF">SI8410_15019822</name>
</gene>
<dbReference type="Pfam" id="PF00069">
    <property type="entry name" value="Pkinase"/>
    <property type="match status" value="1"/>
</dbReference>
<dbReference type="GO" id="GO:0000776">
    <property type="term" value="C:kinetochore"/>
    <property type="evidence" value="ECO:0007669"/>
    <property type="project" value="UniProtKB-KW"/>
</dbReference>
<organism evidence="7 8">
    <name type="scientific">Spirodela intermedia</name>
    <name type="common">Intermediate duckweed</name>
    <dbReference type="NCBI Taxonomy" id="51605"/>
    <lineage>
        <taxon>Eukaryota</taxon>
        <taxon>Viridiplantae</taxon>
        <taxon>Streptophyta</taxon>
        <taxon>Embryophyta</taxon>
        <taxon>Tracheophyta</taxon>
        <taxon>Spermatophyta</taxon>
        <taxon>Magnoliopsida</taxon>
        <taxon>Liliopsida</taxon>
        <taxon>Araceae</taxon>
        <taxon>Lemnoideae</taxon>
        <taxon>Spirodela</taxon>
    </lineage>
</organism>
<dbReference type="GO" id="GO:0032991">
    <property type="term" value="C:protein-containing complex"/>
    <property type="evidence" value="ECO:0007669"/>
    <property type="project" value="UniProtKB-ARBA"/>
</dbReference>
<dbReference type="AlphaFoldDB" id="A0A7I8LIW5"/>
<dbReference type="GO" id="GO:0005524">
    <property type="term" value="F:ATP binding"/>
    <property type="evidence" value="ECO:0007669"/>
    <property type="project" value="InterPro"/>
</dbReference>
<dbReference type="SMART" id="SM00777">
    <property type="entry name" value="Mad3_BUB1_I"/>
    <property type="match status" value="1"/>
</dbReference>
<feature type="domain" description="BUB1 N-terminal" evidence="6">
    <location>
        <begin position="45"/>
        <end position="198"/>
    </location>
</feature>
<dbReference type="Gene3D" id="1.10.510.10">
    <property type="entry name" value="Transferase(Phosphotransferase) domain 1"/>
    <property type="match status" value="1"/>
</dbReference>
<dbReference type="PROSITE" id="PS51489">
    <property type="entry name" value="BUB1_N"/>
    <property type="match status" value="1"/>
</dbReference>
<dbReference type="PROSITE" id="PS00108">
    <property type="entry name" value="PROTEIN_KINASE_ST"/>
    <property type="match status" value="1"/>
</dbReference>
<dbReference type="SMART" id="SM00220">
    <property type="entry name" value="S_TKc"/>
    <property type="match status" value="1"/>
</dbReference>
<dbReference type="InterPro" id="IPR011009">
    <property type="entry name" value="Kinase-like_dom_sf"/>
</dbReference>
<keyword evidence="3" id="KW-0995">Kinetochore</keyword>
<dbReference type="InterPro" id="IPR013212">
    <property type="entry name" value="Mad3/Bub1_I"/>
</dbReference>
<protein>
    <submittedName>
        <fullName evidence="7">Uncharacterized protein</fullName>
    </submittedName>
</protein>
<sequence length="579" mass="66412">MVHPLRRSVTTSPLREASFSRFEAPAFSVFRESVCAWVCAPALGSWSLLRMDRSPRSTADPIISWLAPEGDGVASENYVRLLESCVRKFIDARRYRDDIRFIKILVLYGDAIQDFKMVFELMEEKGVGLRCSLMYEAYAIFLASAGQMMEANNIYQLGIDRNTEPIGRLKKIHALFLNHVTSIEEHPQKYQYQRSQIIGLDIDLHILFLTFILQKHAFVNPWSASTINDLLKKINHHIAKHNGYCKSSKAYQGKVKLSSLQNSSRNKIIDLGGKKYQIKGCSGQGGFAQVFKAYVDNNPEIVVALKIQKPAFPWEFYMYRQLDMRIPDNERSSFGVAHGIYLYSDWSVLVTDYLSHGTLQDAINSYLVMQKHMEEVLCIFYTIEMLRILETLHSVGIIHGDFKPDNLLIRYVSDELTDDGFQCRTGSWRGQGLCLVDWGRGIDLNLFPSGTQFVGDCRTSGFRCIEMQEDKPWTFQVDTYGLCVIIHMMLHGSYMSIEKKGNSDGDYTYQPRSSLKRYWNVPLWENLFSTLLNRRSNDNDVAVLQSLRKSFEDFMLQSPQLVKKLKELLAKQRASLCAA</sequence>
<dbReference type="InterPro" id="IPR000719">
    <property type="entry name" value="Prot_kinase_dom"/>
</dbReference>
<dbReference type="SUPFAM" id="SSF56112">
    <property type="entry name" value="Protein kinase-like (PK-like)"/>
    <property type="match status" value="1"/>
</dbReference>
<dbReference type="EMBL" id="LR746278">
    <property type="protein sequence ID" value="CAA7409144.1"/>
    <property type="molecule type" value="Genomic_DNA"/>
</dbReference>
<evidence type="ECO:0000256" key="2">
    <source>
        <dbReference type="ARBA" id="ARBA00022454"/>
    </source>
</evidence>
<evidence type="ECO:0000313" key="7">
    <source>
        <dbReference type="EMBL" id="CAA7409144.1"/>
    </source>
</evidence>
<keyword evidence="2" id="KW-0158">Chromosome</keyword>
<reference evidence="7" key="1">
    <citation type="submission" date="2020-02" db="EMBL/GenBank/DDBJ databases">
        <authorList>
            <person name="Scholz U."/>
            <person name="Mascher M."/>
            <person name="Fiebig A."/>
        </authorList>
    </citation>
    <scope>NUCLEOTIDE SEQUENCE</scope>
</reference>
<proteinExistence type="predicted"/>
<accession>A0A7I8LIW5</accession>
<evidence type="ECO:0000256" key="3">
    <source>
        <dbReference type="ARBA" id="ARBA00022838"/>
    </source>
</evidence>
<dbReference type="InterPro" id="IPR008271">
    <property type="entry name" value="Ser/Thr_kinase_AS"/>
</dbReference>
<evidence type="ECO:0000259" key="5">
    <source>
        <dbReference type="PROSITE" id="PS50011"/>
    </source>
</evidence>
<dbReference type="PANTHER" id="PTHR14030:SF4">
    <property type="entry name" value="BUB1 KINASE, ISOFORM A-RELATED"/>
    <property type="match status" value="1"/>
</dbReference>
<dbReference type="GO" id="GO:0007094">
    <property type="term" value="P:mitotic spindle assembly checkpoint signaling"/>
    <property type="evidence" value="ECO:0007669"/>
    <property type="project" value="InterPro"/>
</dbReference>
<dbReference type="GO" id="GO:0004672">
    <property type="term" value="F:protein kinase activity"/>
    <property type="evidence" value="ECO:0007669"/>
    <property type="project" value="InterPro"/>
</dbReference>